<evidence type="ECO:0000256" key="4">
    <source>
        <dbReference type="ARBA" id="ARBA00021582"/>
    </source>
</evidence>
<dbReference type="FunFam" id="3.30.1330.90:FF:000003">
    <property type="entry name" value="D-3-phosphoglycerate dehydrogenase"/>
    <property type="match status" value="1"/>
</dbReference>
<proteinExistence type="inferred from homology"/>
<dbReference type="AlphaFoldDB" id="A0A8J3IM33"/>
<dbReference type="InterPro" id="IPR036291">
    <property type="entry name" value="NAD(P)-bd_dom_sf"/>
</dbReference>
<keyword evidence="10" id="KW-0028">Amino-acid biosynthesis</keyword>
<accession>A0A8J3IM33</accession>
<dbReference type="SUPFAM" id="SSF52283">
    <property type="entry name" value="Formate/glycerate dehydrogenase catalytic domain-like"/>
    <property type="match status" value="1"/>
</dbReference>
<dbReference type="InterPro" id="IPR050857">
    <property type="entry name" value="D-2-hydroxyacid_DH"/>
</dbReference>
<evidence type="ECO:0000256" key="10">
    <source>
        <dbReference type="RuleBase" id="RU363003"/>
    </source>
</evidence>
<evidence type="ECO:0000313" key="14">
    <source>
        <dbReference type="Proteomes" id="UP000597444"/>
    </source>
</evidence>
<dbReference type="GO" id="GO:0051287">
    <property type="term" value="F:NAD binding"/>
    <property type="evidence" value="ECO:0007669"/>
    <property type="project" value="UniProtKB-UniRule"/>
</dbReference>
<keyword evidence="14" id="KW-1185">Reference proteome</keyword>
<evidence type="ECO:0000256" key="1">
    <source>
        <dbReference type="ARBA" id="ARBA00003800"/>
    </source>
</evidence>
<dbReference type="Gene3D" id="3.30.1330.90">
    <property type="entry name" value="D-3-phosphoglycerate dehydrogenase, domain 3"/>
    <property type="match status" value="1"/>
</dbReference>
<keyword evidence="5 10" id="KW-0560">Oxidoreductase</keyword>
<dbReference type="Pfam" id="PF01842">
    <property type="entry name" value="ACT"/>
    <property type="match status" value="1"/>
</dbReference>
<dbReference type="InterPro" id="IPR001387">
    <property type="entry name" value="Cro/C1-type_HTH"/>
</dbReference>
<dbReference type="InterPro" id="IPR006236">
    <property type="entry name" value="PGDH"/>
</dbReference>
<dbReference type="Pfam" id="PF19304">
    <property type="entry name" value="PGDH_inter"/>
    <property type="match status" value="1"/>
</dbReference>
<dbReference type="Proteomes" id="UP000597444">
    <property type="component" value="Unassembled WGS sequence"/>
</dbReference>
<dbReference type="PROSITE" id="PS50943">
    <property type="entry name" value="HTH_CROC1"/>
    <property type="match status" value="1"/>
</dbReference>
<comment type="similarity">
    <text evidence="3 10">Belongs to the D-isomer specific 2-hydroxyacid dehydrogenase family.</text>
</comment>
<dbReference type="InterPro" id="IPR029009">
    <property type="entry name" value="ASB_dom_sf"/>
</dbReference>
<dbReference type="UniPathway" id="UPA00135">
    <property type="reaction ID" value="UER00196"/>
</dbReference>
<name>A0A8J3IM33_9CHLR</name>
<evidence type="ECO:0000256" key="5">
    <source>
        <dbReference type="ARBA" id="ARBA00023002"/>
    </source>
</evidence>
<dbReference type="Pfam" id="PF01381">
    <property type="entry name" value="HTH_3"/>
    <property type="match status" value="1"/>
</dbReference>
<dbReference type="NCBIfam" id="TIGR01327">
    <property type="entry name" value="PGDH"/>
    <property type="match status" value="1"/>
</dbReference>
<dbReference type="SUPFAM" id="SSF51735">
    <property type="entry name" value="NAD(P)-binding Rossmann-fold domains"/>
    <property type="match status" value="1"/>
</dbReference>
<dbReference type="InterPro" id="IPR010982">
    <property type="entry name" value="Lambda_DNA-bd_dom_sf"/>
</dbReference>
<evidence type="ECO:0000256" key="3">
    <source>
        <dbReference type="ARBA" id="ARBA00005854"/>
    </source>
</evidence>
<comment type="function">
    <text evidence="1">Catalyzes the reversible oxidation of 3-phospho-D-glycerate to 3-phosphonooxypyruvate, the first step of the phosphorylated L-serine biosynthesis pathway. Also catalyzes the reversible oxidation of 2-hydroxyglutarate to 2-oxoglutarate.</text>
</comment>
<dbReference type="SUPFAM" id="SSF55021">
    <property type="entry name" value="ACT-like"/>
    <property type="match status" value="1"/>
</dbReference>
<dbReference type="PANTHER" id="PTHR42789">
    <property type="entry name" value="D-ISOMER SPECIFIC 2-HYDROXYACID DEHYDROGENASE FAMILY PROTEIN (AFU_ORTHOLOGUE AFUA_6G10090)"/>
    <property type="match status" value="1"/>
</dbReference>
<dbReference type="GO" id="GO:0004617">
    <property type="term" value="F:phosphoglycerate dehydrogenase activity"/>
    <property type="evidence" value="ECO:0007669"/>
    <property type="project" value="UniProtKB-UniRule"/>
</dbReference>
<comment type="caution">
    <text evidence="13">The sequence shown here is derived from an EMBL/GenBank/DDBJ whole genome shotgun (WGS) entry which is preliminary data.</text>
</comment>
<dbReference type="Gene3D" id="1.10.260.40">
    <property type="entry name" value="lambda repressor-like DNA-binding domains"/>
    <property type="match status" value="1"/>
</dbReference>
<comment type="pathway">
    <text evidence="2 10">Amino-acid biosynthesis; L-serine biosynthesis; L-serine from 3-phospho-D-glycerate: step 1/3.</text>
</comment>
<evidence type="ECO:0000256" key="9">
    <source>
        <dbReference type="ARBA" id="ARBA00048731"/>
    </source>
</evidence>
<dbReference type="PANTHER" id="PTHR42789:SF1">
    <property type="entry name" value="D-ISOMER SPECIFIC 2-HYDROXYACID DEHYDROGENASE FAMILY PROTEIN (AFU_ORTHOLOGUE AFUA_6G10090)"/>
    <property type="match status" value="1"/>
</dbReference>
<dbReference type="EMBL" id="BNJK01000001">
    <property type="protein sequence ID" value="GHO93762.1"/>
    <property type="molecule type" value="Genomic_DNA"/>
</dbReference>
<protein>
    <recommendedName>
        <fullName evidence="4 10">D-3-phosphoglycerate dehydrogenase</fullName>
        <ecNumber evidence="10">1.1.1.95</ecNumber>
    </recommendedName>
</protein>
<evidence type="ECO:0000256" key="2">
    <source>
        <dbReference type="ARBA" id="ARBA00005216"/>
    </source>
</evidence>
<dbReference type="GO" id="GO:0006564">
    <property type="term" value="P:L-serine biosynthetic process"/>
    <property type="evidence" value="ECO:0007669"/>
    <property type="project" value="UniProtKB-UniRule"/>
</dbReference>
<dbReference type="CDD" id="cd12173">
    <property type="entry name" value="PGDH_4"/>
    <property type="match status" value="1"/>
</dbReference>
<dbReference type="FunFam" id="3.40.50.720:FF:000021">
    <property type="entry name" value="D-3-phosphoglycerate dehydrogenase"/>
    <property type="match status" value="1"/>
</dbReference>
<dbReference type="PROSITE" id="PS00671">
    <property type="entry name" value="D_2_HYDROXYACID_DH_3"/>
    <property type="match status" value="1"/>
</dbReference>
<gene>
    <name evidence="13" type="primary">serA</name>
    <name evidence="13" type="ORF">KSF_038100</name>
</gene>
<dbReference type="CDD" id="cd00093">
    <property type="entry name" value="HTH_XRE"/>
    <property type="match status" value="1"/>
</dbReference>
<dbReference type="Gene3D" id="3.30.70.260">
    <property type="match status" value="1"/>
</dbReference>
<dbReference type="SUPFAM" id="SSF47413">
    <property type="entry name" value="lambda repressor-like DNA-binding domains"/>
    <property type="match status" value="1"/>
</dbReference>
<dbReference type="Pfam" id="PF00389">
    <property type="entry name" value="2-Hacid_dh"/>
    <property type="match status" value="1"/>
</dbReference>
<dbReference type="InterPro" id="IPR029753">
    <property type="entry name" value="D-isomer_DH_CS"/>
</dbReference>
<evidence type="ECO:0000256" key="8">
    <source>
        <dbReference type="ARBA" id="ARBA00048126"/>
    </source>
</evidence>
<sequence length="642" mass="69594">MATTFGAALRQFRLGAGLNQRELAALVGLDFSYISKLENDRLPPPAADTVVALSRALHVEPEELLVLIGKLPSQMRQVVGTNKAALVFLREAQRMELTDDAWKNLTNSLQERSKMYRILITDALSPQALELLKAANDTRYDVVESPSQDKLAELVSEYDALIIRSSVKVTSQVLENAARLKVIGRAGVGLDNVDIQAASRRGVVVMNTPAANTITTAEYTVALMLSLYRHVPQAQASLLKGEWKRSKFMGLQLQGKTLGIIGLGRIGSHVAHIAQAFGMKVIGVDPYISAAIAQERKITLVSLDELLAQADVITLHSVLTAETRNMINAETIAKMKRGVRLVNAARGELIDETALVEALQSGQIAGAALDTYAKEPLSADSQLRTLPNVVMTPHVAASTVEAQDDAGTQVVEQVLAALRGDEYRNAVNIPVKDAAVFKELQPYLNLAERMGSLQMQLAARPISQVEVEVHGDDVDEHVKPLTVAVLKGMLDSISDTPINYINALHLALERGIRVTETRGLVSSSYANQVLCRVKWENGERVVVGSLLGDEAPRVVQIDSFRLEANLEGIILVVESVDKPGVISRVSTLLAANDINIAEWRLGRTAPGAQVISFVNLDAHAPDSVLADVKKLEGVVDVKQIYL</sequence>
<dbReference type="InterPro" id="IPR002912">
    <property type="entry name" value="ACT_dom"/>
</dbReference>
<comment type="catalytic activity">
    <reaction evidence="9 10">
        <text>(2R)-3-phosphoglycerate + NAD(+) = 3-phosphooxypyruvate + NADH + H(+)</text>
        <dbReference type="Rhea" id="RHEA:12641"/>
        <dbReference type="ChEBI" id="CHEBI:15378"/>
        <dbReference type="ChEBI" id="CHEBI:18110"/>
        <dbReference type="ChEBI" id="CHEBI:57540"/>
        <dbReference type="ChEBI" id="CHEBI:57945"/>
        <dbReference type="ChEBI" id="CHEBI:58272"/>
        <dbReference type="EC" id="1.1.1.95"/>
    </reaction>
</comment>
<evidence type="ECO:0000259" key="11">
    <source>
        <dbReference type="PROSITE" id="PS50943"/>
    </source>
</evidence>
<evidence type="ECO:0000256" key="7">
    <source>
        <dbReference type="ARBA" id="ARBA00023299"/>
    </source>
</evidence>
<dbReference type="EC" id="1.1.1.95" evidence="10"/>
<dbReference type="InterPro" id="IPR045626">
    <property type="entry name" value="PGDH_ASB_dom"/>
</dbReference>
<feature type="domain" description="HTH cro/C1-type" evidence="11">
    <location>
        <begin position="9"/>
        <end position="64"/>
    </location>
</feature>
<dbReference type="InterPro" id="IPR006139">
    <property type="entry name" value="D-isomer_2_OHA_DH_cat_dom"/>
</dbReference>
<dbReference type="RefSeq" id="WP_220204532.1">
    <property type="nucleotide sequence ID" value="NZ_BNJK01000001.1"/>
</dbReference>
<comment type="catalytic activity">
    <reaction evidence="8">
        <text>(R)-2-hydroxyglutarate + NAD(+) = 2-oxoglutarate + NADH + H(+)</text>
        <dbReference type="Rhea" id="RHEA:49612"/>
        <dbReference type="ChEBI" id="CHEBI:15378"/>
        <dbReference type="ChEBI" id="CHEBI:15801"/>
        <dbReference type="ChEBI" id="CHEBI:16810"/>
        <dbReference type="ChEBI" id="CHEBI:57540"/>
        <dbReference type="ChEBI" id="CHEBI:57945"/>
        <dbReference type="EC" id="1.1.1.399"/>
    </reaction>
</comment>
<keyword evidence="7 10" id="KW-0718">Serine biosynthesis</keyword>
<reference evidence="13" key="1">
    <citation type="submission" date="2020-10" db="EMBL/GenBank/DDBJ databases">
        <title>Taxonomic study of unclassified bacteria belonging to the class Ktedonobacteria.</title>
        <authorList>
            <person name="Yabe S."/>
            <person name="Wang C.M."/>
            <person name="Zheng Y."/>
            <person name="Sakai Y."/>
            <person name="Cavaletti L."/>
            <person name="Monciardini P."/>
            <person name="Donadio S."/>
        </authorList>
    </citation>
    <scope>NUCLEOTIDE SEQUENCE</scope>
    <source>
        <strain evidence="13">ID150040</strain>
    </source>
</reference>
<organism evidence="13 14">
    <name type="scientific">Reticulibacter mediterranei</name>
    <dbReference type="NCBI Taxonomy" id="2778369"/>
    <lineage>
        <taxon>Bacteria</taxon>
        <taxon>Bacillati</taxon>
        <taxon>Chloroflexota</taxon>
        <taxon>Ktedonobacteria</taxon>
        <taxon>Ktedonobacterales</taxon>
        <taxon>Reticulibacteraceae</taxon>
        <taxon>Reticulibacter</taxon>
    </lineage>
</organism>
<evidence type="ECO:0000256" key="6">
    <source>
        <dbReference type="ARBA" id="ARBA00023027"/>
    </source>
</evidence>
<dbReference type="Pfam" id="PF02826">
    <property type="entry name" value="2-Hacid_dh_C"/>
    <property type="match status" value="1"/>
</dbReference>
<dbReference type="CDD" id="cd04902">
    <property type="entry name" value="ACT_3PGDH-xct"/>
    <property type="match status" value="1"/>
</dbReference>
<dbReference type="GO" id="GO:0003677">
    <property type="term" value="F:DNA binding"/>
    <property type="evidence" value="ECO:0007669"/>
    <property type="project" value="InterPro"/>
</dbReference>
<dbReference type="PROSITE" id="PS51671">
    <property type="entry name" value="ACT"/>
    <property type="match status" value="1"/>
</dbReference>
<feature type="domain" description="ACT" evidence="12">
    <location>
        <begin position="570"/>
        <end position="642"/>
    </location>
</feature>
<evidence type="ECO:0000313" key="13">
    <source>
        <dbReference type="EMBL" id="GHO93762.1"/>
    </source>
</evidence>
<dbReference type="Gene3D" id="3.40.50.720">
    <property type="entry name" value="NAD(P)-binding Rossmann-like Domain"/>
    <property type="match status" value="2"/>
</dbReference>
<dbReference type="InterPro" id="IPR045865">
    <property type="entry name" value="ACT-like_dom_sf"/>
</dbReference>
<dbReference type="InterPro" id="IPR006140">
    <property type="entry name" value="D-isomer_DH_NAD-bd"/>
</dbReference>
<dbReference type="SMART" id="SM00530">
    <property type="entry name" value="HTH_XRE"/>
    <property type="match status" value="1"/>
</dbReference>
<keyword evidence="6 10" id="KW-0520">NAD</keyword>
<dbReference type="SUPFAM" id="SSF143548">
    <property type="entry name" value="Serine metabolism enzymes domain"/>
    <property type="match status" value="1"/>
</dbReference>
<evidence type="ECO:0000259" key="12">
    <source>
        <dbReference type="PROSITE" id="PS51671"/>
    </source>
</evidence>